<evidence type="ECO:0000313" key="6">
    <source>
        <dbReference type="Proteomes" id="UP001235744"/>
    </source>
</evidence>
<dbReference type="Gene3D" id="2.60.120.620">
    <property type="entry name" value="q2cbj1_9rhob like domain"/>
    <property type="match status" value="1"/>
</dbReference>
<sequence length="237" mass="26523">MREIQRGKRFIIIDDFLSEPVFSAAQDLMDRAAFTRRESVISDEDGPAFRSKGVRFKEELGSLDAGGRPKAYEELGRAVRAYSDFYGEASTDWNRIAFAFWKYPAGSRLGWHNDAGRGRKGEFILFLHDRWRPSWGGELKLIDEDPPPPDAGDDVESDLVRRMERRIGRSTTSPVAIVPKPNRLVLVKSDTVHTIGRVDPTAGDTLRRSLTGFVSLSPERTTAVGSAREKLTAILAD</sequence>
<feature type="domain" description="Prolyl 4-hydroxylase alpha subunit" evidence="4">
    <location>
        <begin position="8"/>
        <end position="215"/>
    </location>
</feature>
<name>A0ABY9ITA2_9ACTN</name>
<dbReference type="InterPro" id="IPR006620">
    <property type="entry name" value="Pro_4_hyd_alph"/>
</dbReference>
<dbReference type="SMART" id="SM00702">
    <property type="entry name" value="P4Hc"/>
    <property type="match status" value="1"/>
</dbReference>
<keyword evidence="2" id="KW-0223">Dioxygenase</keyword>
<reference evidence="5 6" key="1">
    <citation type="submission" date="2023-03" db="EMBL/GenBank/DDBJ databases">
        <title>Isolation and description of six Streptomyces strains from soil environments, able to metabolize different microbial glucans.</title>
        <authorList>
            <person name="Widen T."/>
            <person name="Larsbrink J."/>
        </authorList>
    </citation>
    <scope>NUCLEOTIDE SEQUENCE [LARGE SCALE GENOMIC DNA]</scope>
    <source>
        <strain evidence="5 6">Alt2</strain>
    </source>
</reference>
<keyword evidence="3" id="KW-0560">Oxidoreductase</keyword>
<evidence type="ECO:0000256" key="3">
    <source>
        <dbReference type="ARBA" id="ARBA00023002"/>
    </source>
</evidence>
<dbReference type="InterPro" id="IPR044862">
    <property type="entry name" value="Pro_4_hyd_alph_FE2OG_OXY"/>
</dbReference>
<organism evidence="5 6">
    <name type="scientific">Streptomyces poriferorum</name>
    <dbReference type="NCBI Taxonomy" id="2798799"/>
    <lineage>
        <taxon>Bacteria</taxon>
        <taxon>Bacillati</taxon>
        <taxon>Actinomycetota</taxon>
        <taxon>Actinomycetes</taxon>
        <taxon>Kitasatosporales</taxon>
        <taxon>Streptomycetaceae</taxon>
        <taxon>Streptomyces</taxon>
    </lineage>
</organism>
<dbReference type="Pfam" id="PF13640">
    <property type="entry name" value="2OG-FeII_Oxy_3"/>
    <property type="match status" value="1"/>
</dbReference>
<dbReference type="RefSeq" id="WP_306070832.1">
    <property type="nucleotide sequence ID" value="NZ_CP120988.1"/>
</dbReference>
<dbReference type="Proteomes" id="UP001235744">
    <property type="component" value="Chromosome"/>
</dbReference>
<dbReference type="EMBL" id="CP120988">
    <property type="protein sequence ID" value="WLQ57761.1"/>
    <property type="molecule type" value="Genomic_DNA"/>
</dbReference>
<evidence type="ECO:0000256" key="1">
    <source>
        <dbReference type="ARBA" id="ARBA00001961"/>
    </source>
</evidence>
<protein>
    <submittedName>
        <fullName evidence="5">2OG-Fe(II) oxygenase</fullName>
    </submittedName>
</protein>
<gene>
    <name evidence="5" type="ORF">P8A19_21010</name>
</gene>
<evidence type="ECO:0000256" key="2">
    <source>
        <dbReference type="ARBA" id="ARBA00022964"/>
    </source>
</evidence>
<comment type="cofactor">
    <cofactor evidence="1">
        <name>L-ascorbate</name>
        <dbReference type="ChEBI" id="CHEBI:38290"/>
    </cofactor>
</comment>
<keyword evidence="6" id="KW-1185">Reference proteome</keyword>
<evidence type="ECO:0000313" key="5">
    <source>
        <dbReference type="EMBL" id="WLQ57761.1"/>
    </source>
</evidence>
<accession>A0ABY9ITA2</accession>
<evidence type="ECO:0000259" key="4">
    <source>
        <dbReference type="SMART" id="SM00702"/>
    </source>
</evidence>
<proteinExistence type="predicted"/>